<evidence type="ECO:0000256" key="2">
    <source>
        <dbReference type="SAM" id="SignalP"/>
    </source>
</evidence>
<dbReference type="Proteomes" id="UP001215598">
    <property type="component" value="Unassembled WGS sequence"/>
</dbReference>
<sequence>MRFSTLTMMVAASVVLATPTPFKRGINCPATDKDGTALKASSAFADSDGNEFAQCTYADAGPCAYFFADGSFSSGSSTCPKGLPQDDASNSPAAAGATTASTGTTATAGAIDSSIVCPATDKDGTPLTQSSSFKDDEGNEFAQCTYKDAGPCAFFFADGSFSSGSSTCPKGLPQTSTGGGNTSPPAGTTTQAAPPVTTTSTTQAAPPATTSTTQAAPPPVTTTSSTAALSTSTSTLFSTVQPPATTSSTSTTTSTSAAFAVPPATTATDDAGSDDPTTTFVIVTATSTPTGGAPVANNGLGEGNTNAALRLGASGVHMLAMMPIVLVLGALL</sequence>
<protein>
    <submittedName>
        <fullName evidence="3">Uncharacterized protein</fullName>
    </submittedName>
</protein>
<name>A0AAD7MUR6_9AGAR</name>
<proteinExistence type="predicted"/>
<feature type="compositionally biased region" description="Low complexity" evidence="1">
    <location>
        <begin position="182"/>
        <end position="227"/>
    </location>
</feature>
<keyword evidence="2" id="KW-0732">Signal</keyword>
<organism evidence="3 4">
    <name type="scientific">Mycena metata</name>
    <dbReference type="NCBI Taxonomy" id="1033252"/>
    <lineage>
        <taxon>Eukaryota</taxon>
        <taxon>Fungi</taxon>
        <taxon>Dikarya</taxon>
        <taxon>Basidiomycota</taxon>
        <taxon>Agaricomycotina</taxon>
        <taxon>Agaricomycetes</taxon>
        <taxon>Agaricomycetidae</taxon>
        <taxon>Agaricales</taxon>
        <taxon>Marasmiineae</taxon>
        <taxon>Mycenaceae</taxon>
        <taxon>Mycena</taxon>
    </lineage>
</organism>
<evidence type="ECO:0000313" key="3">
    <source>
        <dbReference type="EMBL" id="KAJ7731604.1"/>
    </source>
</evidence>
<reference evidence="3" key="1">
    <citation type="submission" date="2023-03" db="EMBL/GenBank/DDBJ databases">
        <title>Massive genome expansion in bonnet fungi (Mycena s.s.) driven by repeated elements and novel gene families across ecological guilds.</title>
        <authorList>
            <consortium name="Lawrence Berkeley National Laboratory"/>
            <person name="Harder C.B."/>
            <person name="Miyauchi S."/>
            <person name="Viragh M."/>
            <person name="Kuo A."/>
            <person name="Thoen E."/>
            <person name="Andreopoulos B."/>
            <person name="Lu D."/>
            <person name="Skrede I."/>
            <person name="Drula E."/>
            <person name="Henrissat B."/>
            <person name="Morin E."/>
            <person name="Kohler A."/>
            <person name="Barry K."/>
            <person name="LaButti K."/>
            <person name="Morin E."/>
            <person name="Salamov A."/>
            <person name="Lipzen A."/>
            <person name="Mereny Z."/>
            <person name="Hegedus B."/>
            <person name="Baldrian P."/>
            <person name="Stursova M."/>
            <person name="Weitz H."/>
            <person name="Taylor A."/>
            <person name="Grigoriev I.V."/>
            <person name="Nagy L.G."/>
            <person name="Martin F."/>
            <person name="Kauserud H."/>
        </authorList>
    </citation>
    <scope>NUCLEOTIDE SEQUENCE</scope>
    <source>
        <strain evidence="3">CBHHK182m</strain>
    </source>
</reference>
<keyword evidence="4" id="KW-1185">Reference proteome</keyword>
<feature type="region of interest" description="Disordered" evidence="1">
    <location>
        <begin position="78"/>
        <end position="103"/>
    </location>
</feature>
<feature type="chain" id="PRO_5042255813" evidence="2">
    <location>
        <begin position="18"/>
        <end position="332"/>
    </location>
</feature>
<evidence type="ECO:0000313" key="4">
    <source>
        <dbReference type="Proteomes" id="UP001215598"/>
    </source>
</evidence>
<feature type="signal peptide" evidence="2">
    <location>
        <begin position="1"/>
        <end position="17"/>
    </location>
</feature>
<feature type="region of interest" description="Disordered" evidence="1">
    <location>
        <begin position="166"/>
        <end position="227"/>
    </location>
</feature>
<evidence type="ECO:0000256" key="1">
    <source>
        <dbReference type="SAM" id="MobiDB-lite"/>
    </source>
</evidence>
<dbReference type="AlphaFoldDB" id="A0AAD7MUR6"/>
<gene>
    <name evidence="3" type="ORF">B0H16DRAFT_200648</name>
</gene>
<accession>A0AAD7MUR6</accession>
<dbReference type="EMBL" id="JARKIB010000151">
    <property type="protein sequence ID" value="KAJ7731604.1"/>
    <property type="molecule type" value="Genomic_DNA"/>
</dbReference>
<feature type="compositionally biased region" description="Low complexity" evidence="1">
    <location>
        <begin position="93"/>
        <end position="103"/>
    </location>
</feature>
<comment type="caution">
    <text evidence="3">The sequence shown here is derived from an EMBL/GenBank/DDBJ whole genome shotgun (WGS) entry which is preliminary data.</text>
</comment>